<evidence type="ECO:0000313" key="2">
    <source>
        <dbReference type="EMBL" id="GAA0145577.1"/>
    </source>
</evidence>
<gene>
    <name evidence="2" type="ORF">LIER_05744</name>
</gene>
<dbReference type="AlphaFoldDB" id="A0AAV3P386"/>
<dbReference type="EMBL" id="BAABME010000803">
    <property type="protein sequence ID" value="GAA0145577.1"/>
    <property type="molecule type" value="Genomic_DNA"/>
</dbReference>
<keyword evidence="3" id="KW-1185">Reference proteome</keyword>
<accession>A0AAV3P386</accession>
<comment type="caution">
    <text evidence="2">The sequence shown here is derived from an EMBL/GenBank/DDBJ whole genome shotgun (WGS) entry which is preliminary data.</text>
</comment>
<name>A0AAV3P386_LITER</name>
<feature type="coiled-coil region" evidence="1">
    <location>
        <begin position="68"/>
        <end position="130"/>
    </location>
</feature>
<reference evidence="2 3" key="1">
    <citation type="submission" date="2024-01" db="EMBL/GenBank/DDBJ databases">
        <title>The complete chloroplast genome sequence of Lithospermum erythrorhizon: insights into the phylogenetic relationship among Boraginaceae species and the maternal lineages of purple gromwells.</title>
        <authorList>
            <person name="Okada T."/>
            <person name="Watanabe K."/>
        </authorList>
    </citation>
    <scope>NUCLEOTIDE SEQUENCE [LARGE SCALE GENOMIC DNA]</scope>
</reference>
<keyword evidence="1" id="KW-0175">Coiled coil</keyword>
<dbReference type="Proteomes" id="UP001454036">
    <property type="component" value="Unassembled WGS sequence"/>
</dbReference>
<protein>
    <submittedName>
        <fullName evidence="2">Uncharacterized protein</fullName>
    </submittedName>
</protein>
<organism evidence="2 3">
    <name type="scientific">Lithospermum erythrorhizon</name>
    <name type="common">Purple gromwell</name>
    <name type="synonym">Lithospermum officinale var. erythrorhizon</name>
    <dbReference type="NCBI Taxonomy" id="34254"/>
    <lineage>
        <taxon>Eukaryota</taxon>
        <taxon>Viridiplantae</taxon>
        <taxon>Streptophyta</taxon>
        <taxon>Embryophyta</taxon>
        <taxon>Tracheophyta</taxon>
        <taxon>Spermatophyta</taxon>
        <taxon>Magnoliopsida</taxon>
        <taxon>eudicotyledons</taxon>
        <taxon>Gunneridae</taxon>
        <taxon>Pentapetalae</taxon>
        <taxon>asterids</taxon>
        <taxon>lamiids</taxon>
        <taxon>Boraginales</taxon>
        <taxon>Boraginaceae</taxon>
        <taxon>Boraginoideae</taxon>
        <taxon>Lithospermeae</taxon>
        <taxon>Lithospermum</taxon>
    </lineage>
</organism>
<evidence type="ECO:0000256" key="1">
    <source>
        <dbReference type="SAM" id="Coils"/>
    </source>
</evidence>
<sequence length="193" mass="21686">MCPPPMRAKYAGGLKFASPSSSPPPSPSSTRLVVVLLSLKPSPDRAIHDALSPFWKWGSCRGWPTVQTQHLREELAQEHLKVGALEEELQDLHGQVSNYPWDMALLDQDLKKAQAERDVADREREGLRRAYFKDNPLRCCRIGAAVLSEFVINFQVQAPTLPALAEEYRRRFPVGWLDNTVPLPPLDQILPAP</sequence>
<proteinExistence type="predicted"/>
<evidence type="ECO:0000313" key="3">
    <source>
        <dbReference type="Proteomes" id="UP001454036"/>
    </source>
</evidence>